<feature type="signal peptide" evidence="2">
    <location>
        <begin position="1"/>
        <end position="15"/>
    </location>
</feature>
<feature type="compositionally biased region" description="Low complexity" evidence="1">
    <location>
        <begin position="67"/>
        <end position="81"/>
    </location>
</feature>
<comment type="caution">
    <text evidence="3">The sequence shown here is derived from an EMBL/GenBank/DDBJ whole genome shotgun (WGS) entry which is preliminary data.</text>
</comment>
<feature type="chain" id="PRO_5012675275" evidence="2">
    <location>
        <begin position="16"/>
        <end position="99"/>
    </location>
</feature>
<evidence type="ECO:0000256" key="1">
    <source>
        <dbReference type="SAM" id="MobiDB-lite"/>
    </source>
</evidence>
<accession>A0A2A4K4Z3</accession>
<dbReference type="EMBL" id="NWSH01000155">
    <property type="protein sequence ID" value="PCG78978.1"/>
    <property type="molecule type" value="Genomic_DNA"/>
</dbReference>
<protein>
    <submittedName>
        <fullName evidence="3">Uncharacterized protein</fullName>
    </submittedName>
</protein>
<evidence type="ECO:0000256" key="2">
    <source>
        <dbReference type="SAM" id="SignalP"/>
    </source>
</evidence>
<reference evidence="3" key="1">
    <citation type="submission" date="2017-09" db="EMBL/GenBank/DDBJ databases">
        <title>Contemporary evolution of a Lepidopteran species, Heliothis virescens, in response to modern agricultural practices.</title>
        <authorList>
            <person name="Fritz M.L."/>
            <person name="Deyonke A.M."/>
            <person name="Papanicolaou A."/>
            <person name="Micinski S."/>
            <person name="Westbrook J."/>
            <person name="Gould F."/>
        </authorList>
    </citation>
    <scope>NUCLEOTIDE SEQUENCE [LARGE SCALE GENOMIC DNA]</scope>
    <source>
        <strain evidence="3">HvINT-</strain>
        <tissue evidence="3">Whole body</tissue>
    </source>
</reference>
<sequence>MRILFLLCVVCAVAAVPDHGHRERREIEHRNYKIGGPIVTAYPRTPREYLYHISPVQTSETPPPAPSATATETPAPRSSATKTVAPSISATKDLWDTKI</sequence>
<keyword evidence="2" id="KW-0732">Signal</keyword>
<evidence type="ECO:0000313" key="3">
    <source>
        <dbReference type="EMBL" id="PCG78978.1"/>
    </source>
</evidence>
<organism evidence="3">
    <name type="scientific">Heliothis virescens</name>
    <name type="common">Tobacco budworm moth</name>
    <dbReference type="NCBI Taxonomy" id="7102"/>
    <lineage>
        <taxon>Eukaryota</taxon>
        <taxon>Metazoa</taxon>
        <taxon>Ecdysozoa</taxon>
        <taxon>Arthropoda</taxon>
        <taxon>Hexapoda</taxon>
        <taxon>Insecta</taxon>
        <taxon>Pterygota</taxon>
        <taxon>Neoptera</taxon>
        <taxon>Endopterygota</taxon>
        <taxon>Lepidoptera</taxon>
        <taxon>Glossata</taxon>
        <taxon>Ditrysia</taxon>
        <taxon>Noctuoidea</taxon>
        <taxon>Noctuidae</taxon>
        <taxon>Heliothinae</taxon>
        <taxon>Heliothis</taxon>
    </lineage>
</organism>
<proteinExistence type="predicted"/>
<name>A0A2A4K4Z3_HELVI</name>
<gene>
    <name evidence="3" type="ORF">B5V51_2437</name>
</gene>
<dbReference type="AlphaFoldDB" id="A0A2A4K4Z3"/>
<feature type="region of interest" description="Disordered" evidence="1">
    <location>
        <begin position="55"/>
        <end position="99"/>
    </location>
</feature>